<dbReference type="PANTHER" id="PTHR11161">
    <property type="entry name" value="O-ACYLTRANSFERASE"/>
    <property type="match status" value="1"/>
</dbReference>
<dbReference type="OrthoDB" id="6434261at2759"/>
<proteinExistence type="predicted"/>
<comment type="caution">
    <text evidence="2">The sequence shown here is derived from an EMBL/GenBank/DDBJ whole genome shotgun (WGS) entry which is preliminary data.</text>
</comment>
<evidence type="ECO:0000256" key="1">
    <source>
        <dbReference type="SAM" id="Phobius"/>
    </source>
</evidence>
<dbReference type="InterPro" id="IPR052728">
    <property type="entry name" value="O2_lipid_transport_reg"/>
</dbReference>
<dbReference type="AlphaFoldDB" id="A0A8X6HRE0"/>
<keyword evidence="1" id="KW-0472">Membrane</keyword>
<accession>A0A8X6HRE0</accession>
<keyword evidence="3" id="KW-1185">Reference proteome</keyword>
<evidence type="ECO:0000313" key="3">
    <source>
        <dbReference type="Proteomes" id="UP000887116"/>
    </source>
</evidence>
<feature type="transmembrane region" description="Helical" evidence="1">
    <location>
        <begin position="87"/>
        <end position="110"/>
    </location>
</feature>
<protein>
    <submittedName>
        <fullName evidence="2">Nose resistant to fluoxetine protein 6</fullName>
    </submittedName>
</protein>
<feature type="non-terminal residue" evidence="2">
    <location>
        <position position="1"/>
    </location>
</feature>
<dbReference type="PANTHER" id="PTHR11161:SF0">
    <property type="entry name" value="O-ACYLTRANSFERASE LIKE PROTEIN"/>
    <property type="match status" value="1"/>
</dbReference>
<organism evidence="2 3">
    <name type="scientific">Trichonephila clavata</name>
    <name type="common">Joro spider</name>
    <name type="synonym">Nephila clavata</name>
    <dbReference type="NCBI Taxonomy" id="2740835"/>
    <lineage>
        <taxon>Eukaryota</taxon>
        <taxon>Metazoa</taxon>
        <taxon>Ecdysozoa</taxon>
        <taxon>Arthropoda</taxon>
        <taxon>Chelicerata</taxon>
        <taxon>Arachnida</taxon>
        <taxon>Araneae</taxon>
        <taxon>Araneomorphae</taxon>
        <taxon>Entelegynae</taxon>
        <taxon>Araneoidea</taxon>
        <taxon>Nephilidae</taxon>
        <taxon>Trichonephila</taxon>
    </lineage>
</organism>
<dbReference type="Proteomes" id="UP000887116">
    <property type="component" value="Unassembled WGS sequence"/>
</dbReference>
<gene>
    <name evidence="2" type="primary">nrf-6_72</name>
    <name evidence="2" type="ORF">TNCT_641071</name>
</gene>
<name>A0A8X6HRE0_TRICU</name>
<dbReference type="EMBL" id="BMAO01003988">
    <property type="protein sequence ID" value="GFQ91479.1"/>
    <property type="molecule type" value="Genomic_DNA"/>
</dbReference>
<keyword evidence="1" id="KW-1133">Transmembrane helix</keyword>
<reference evidence="2" key="1">
    <citation type="submission" date="2020-07" db="EMBL/GenBank/DDBJ databases">
        <title>Multicomponent nature underlies the extraordinary mechanical properties of spider dragline silk.</title>
        <authorList>
            <person name="Kono N."/>
            <person name="Nakamura H."/>
            <person name="Mori M."/>
            <person name="Yoshida Y."/>
            <person name="Ohtoshi R."/>
            <person name="Malay A.D."/>
            <person name="Moran D.A.P."/>
            <person name="Tomita M."/>
            <person name="Numata K."/>
            <person name="Arakawa K."/>
        </authorList>
    </citation>
    <scope>NUCLEOTIDE SEQUENCE</scope>
</reference>
<feature type="transmembrane region" description="Helical" evidence="1">
    <location>
        <begin position="59"/>
        <end position="80"/>
    </location>
</feature>
<keyword evidence="1" id="KW-0812">Transmembrane</keyword>
<sequence length="131" mass="15518">ILPLYSLILGFYATLFSYTGSGPLWPTYDTNPVCKESWWWNLFFINNYQTSWKQCYTPAWYVAVDMQLYILSPLFLVSLFKRPRFGYGLITLGICASCFYRCLVTIRYGLFYNPSGLRHYLEDDEVLLMHR</sequence>
<evidence type="ECO:0000313" key="2">
    <source>
        <dbReference type="EMBL" id="GFQ91479.1"/>
    </source>
</evidence>